<organism evidence="2 3">
    <name type="scientific">Reichenbachiella agarivorans</name>
    <dbReference type="NCBI Taxonomy" id="2979464"/>
    <lineage>
        <taxon>Bacteria</taxon>
        <taxon>Pseudomonadati</taxon>
        <taxon>Bacteroidota</taxon>
        <taxon>Cytophagia</taxon>
        <taxon>Cytophagales</taxon>
        <taxon>Reichenbachiellaceae</taxon>
        <taxon>Reichenbachiella</taxon>
    </lineage>
</organism>
<evidence type="ECO:0000259" key="1">
    <source>
        <dbReference type="Pfam" id="PF08818"/>
    </source>
</evidence>
<feature type="domain" description="YdhG-like" evidence="1">
    <location>
        <begin position="19"/>
        <end position="108"/>
    </location>
</feature>
<sequence length="125" mass="14597">MDSVLNYIHTKEAQQSVLLLALHRMITDHPKVQAKISYSIPCYRLKNPICHLNPLKNGGVEIVFWRARELSNESGILEFKDRKRMAGISYYSLQEIDADELRQVLQEAYLLDETTEHKPMKLNKR</sequence>
<dbReference type="InterPro" id="IPR014922">
    <property type="entry name" value="YdhG-like"/>
</dbReference>
<proteinExistence type="predicted"/>
<dbReference type="RefSeq" id="WP_262310799.1">
    <property type="nucleotide sequence ID" value="NZ_CP106679.1"/>
</dbReference>
<dbReference type="Pfam" id="PF08818">
    <property type="entry name" value="DUF1801"/>
    <property type="match status" value="1"/>
</dbReference>
<evidence type="ECO:0000313" key="3">
    <source>
        <dbReference type="Proteomes" id="UP001065174"/>
    </source>
</evidence>
<keyword evidence="3" id="KW-1185">Reference proteome</keyword>
<gene>
    <name evidence="2" type="ORF">N6H18_05315</name>
</gene>
<dbReference type="Proteomes" id="UP001065174">
    <property type="component" value="Chromosome"/>
</dbReference>
<name>A0ABY6CTQ5_9BACT</name>
<protein>
    <submittedName>
        <fullName evidence="2">DUF1801 domain-containing protein</fullName>
    </submittedName>
</protein>
<dbReference type="EMBL" id="CP106679">
    <property type="protein sequence ID" value="UXP33370.1"/>
    <property type="molecule type" value="Genomic_DNA"/>
</dbReference>
<dbReference type="Gene3D" id="3.90.1150.200">
    <property type="match status" value="1"/>
</dbReference>
<dbReference type="SUPFAM" id="SSF159888">
    <property type="entry name" value="YdhG-like"/>
    <property type="match status" value="1"/>
</dbReference>
<reference evidence="2" key="1">
    <citation type="submission" date="2022-09" db="EMBL/GenBank/DDBJ databases">
        <title>Comparative genomics and taxonomic characterization of three novel marine species of genus Reichenbachiella exhibiting antioxidant and polysaccharide degradation activities.</title>
        <authorList>
            <person name="Muhammad N."/>
            <person name="Lee Y.-J."/>
            <person name="Ko J."/>
            <person name="Kim S.-G."/>
        </authorList>
    </citation>
    <scope>NUCLEOTIDE SEQUENCE</scope>
    <source>
        <strain evidence="2">BKB1-1</strain>
    </source>
</reference>
<accession>A0ABY6CTQ5</accession>
<evidence type="ECO:0000313" key="2">
    <source>
        <dbReference type="EMBL" id="UXP33370.1"/>
    </source>
</evidence>